<feature type="domain" description="Glycosyl transferase 64" evidence="8">
    <location>
        <begin position="155"/>
        <end position="376"/>
    </location>
</feature>
<evidence type="ECO:0000313" key="10">
    <source>
        <dbReference type="Proteomes" id="UP000008141"/>
    </source>
</evidence>
<organism evidence="10">
    <name type="scientific">Chlorella variabilis</name>
    <name type="common">Green alga</name>
    <dbReference type="NCBI Taxonomy" id="554065"/>
    <lineage>
        <taxon>Eukaryota</taxon>
        <taxon>Viridiplantae</taxon>
        <taxon>Chlorophyta</taxon>
        <taxon>core chlorophytes</taxon>
        <taxon>Trebouxiophyceae</taxon>
        <taxon>Chlorellales</taxon>
        <taxon>Chlorellaceae</taxon>
        <taxon>Chlorella clade</taxon>
        <taxon>Chlorella</taxon>
    </lineage>
</organism>
<dbReference type="Gene3D" id="3.90.550.10">
    <property type="entry name" value="Spore Coat Polysaccharide Biosynthesis Protein SpsA, Chain A"/>
    <property type="match status" value="1"/>
</dbReference>
<evidence type="ECO:0000256" key="4">
    <source>
        <dbReference type="ARBA" id="ARBA00023136"/>
    </source>
</evidence>
<feature type="region of interest" description="Disordered" evidence="6">
    <location>
        <begin position="40"/>
        <end position="65"/>
    </location>
</feature>
<dbReference type="Proteomes" id="UP000008141">
    <property type="component" value="Unassembled WGS sequence"/>
</dbReference>
<reference evidence="9 10" key="1">
    <citation type="journal article" date="2010" name="Plant Cell">
        <title>The Chlorella variabilis NC64A genome reveals adaptation to photosymbiosis, coevolution with viruses, and cryptic sex.</title>
        <authorList>
            <person name="Blanc G."/>
            <person name="Duncan G."/>
            <person name="Agarkova I."/>
            <person name="Borodovsky M."/>
            <person name="Gurnon J."/>
            <person name="Kuo A."/>
            <person name="Lindquist E."/>
            <person name="Lucas S."/>
            <person name="Pangilinan J."/>
            <person name="Polle J."/>
            <person name="Salamov A."/>
            <person name="Terry A."/>
            <person name="Yamada T."/>
            <person name="Dunigan D.D."/>
            <person name="Grigoriev I.V."/>
            <person name="Claverie J.M."/>
            <person name="Van Etten J.L."/>
        </authorList>
    </citation>
    <scope>NUCLEOTIDE SEQUENCE [LARGE SCALE GENOMIC DNA]</scope>
    <source>
        <strain evidence="9 10">NC64A</strain>
    </source>
</reference>
<evidence type="ECO:0000256" key="3">
    <source>
        <dbReference type="ARBA" id="ARBA00022679"/>
    </source>
</evidence>
<dbReference type="KEGG" id="cvr:CHLNCDRAFT_136508"/>
<dbReference type="InterPro" id="IPR015338">
    <property type="entry name" value="GT64_dom"/>
</dbReference>
<protein>
    <recommendedName>
        <fullName evidence="8">Glycosyl transferase 64 domain-containing protein</fullName>
    </recommendedName>
</protein>
<evidence type="ECO:0000256" key="5">
    <source>
        <dbReference type="ARBA" id="ARBA00023157"/>
    </source>
</evidence>
<dbReference type="InterPro" id="IPR029044">
    <property type="entry name" value="Nucleotide-diphossugar_trans"/>
</dbReference>
<dbReference type="EMBL" id="GL433850">
    <property type="protein sequence ID" value="EFN53696.1"/>
    <property type="molecule type" value="Genomic_DNA"/>
</dbReference>
<dbReference type="GO" id="GO:0016757">
    <property type="term" value="F:glycosyltransferase activity"/>
    <property type="evidence" value="ECO:0007669"/>
    <property type="project" value="InterPro"/>
</dbReference>
<feature type="region of interest" description="Disordered" evidence="6">
    <location>
        <begin position="1"/>
        <end position="22"/>
    </location>
</feature>
<accession>E1ZKH4</accession>
<dbReference type="Pfam" id="PF09258">
    <property type="entry name" value="Glyco_transf_64"/>
    <property type="match status" value="1"/>
</dbReference>
<dbReference type="GeneID" id="17353157"/>
<evidence type="ECO:0000259" key="8">
    <source>
        <dbReference type="Pfam" id="PF09258"/>
    </source>
</evidence>
<dbReference type="InterPro" id="IPR004263">
    <property type="entry name" value="Exostosin"/>
</dbReference>
<dbReference type="SUPFAM" id="SSF53448">
    <property type="entry name" value="Nucleotide-diphospho-sugar transferases"/>
    <property type="match status" value="1"/>
</dbReference>
<keyword evidence="7" id="KW-0812">Transmembrane</keyword>
<dbReference type="InParanoid" id="E1ZKH4"/>
<keyword evidence="10" id="KW-1185">Reference proteome</keyword>
<keyword evidence="7" id="KW-1133">Transmembrane helix</keyword>
<comment type="similarity">
    <text evidence="2">Belongs to the glycosyltransferase 64 family.</text>
</comment>
<dbReference type="eggNOG" id="KOG1022">
    <property type="taxonomic scope" value="Eukaryota"/>
</dbReference>
<feature type="region of interest" description="Disordered" evidence="6">
    <location>
        <begin position="358"/>
        <end position="387"/>
    </location>
</feature>
<evidence type="ECO:0000313" key="9">
    <source>
        <dbReference type="EMBL" id="EFN53696.1"/>
    </source>
</evidence>
<evidence type="ECO:0000256" key="2">
    <source>
        <dbReference type="ARBA" id="ARBA00008700"/>
    </source>
</evidence>
<proteinExistence type="inferred from homology"/>
<keyword evidence="5" id="KW-1015">Disulfide bond</keyword>
<dbReference type="PANTHER" id="PTHR48261:SF6">
    <property type="entry name" value="GLYCOSYLTRANSFERASE FAMILY PROTEIN"/>
    <property type="match status" value="1"/>
</dbReference>
<evidence type="ECO:0000256" key="1">
    <source>
        <dbReference type="ARBA" id="ARBA00004370"/>
    </source>
</evidence>
<feature type="compositionally biased region" description="Low complexity" evidence="6">
    <location>
        <begin position="10"/>
        <end position="22"/>
    </location>
</feature>
<comment type="subcellular location">
    <subcellularLocation>
        <location evidence="1">Membrane</location>
    </subcellularLocation>
</comment>
<evidence type="ECO:0000256" key="7">
    <source>
        <dbReference type="SAM" id="Phobius"/>
    </source>
</evidence>
<dbReference type="RefSeq" id="XP_005845798.1">
    <property type="nucleotide sequence ID" value="XM_005845736.1"/>
</dbReference>
<dbReference type="PANTHER" id="PTHR48261">
    <property type="entry name" value="ACETYLGLUCOSAMINYLTRANSFERASE"/>
    <property type="match status" value="1"/>
</dbReference>
<keyword evidence="3" id="KW-0808">Transferase</keyword>
<evidence type="ECO:0000256" key="6">
    <source>
        <dbReference type="SAM" id="MobiDB-lite"/>
    </source>
</evidence>
<dbReference type="FunCoup" id="E1ZKH4">
    <property type="interactions" value="10"/>
</dbReference>
<keyword evidence="4 7" id="KW-0472">Membrane</keyword>
<name>E1ZKH4_CHLVA</name>
<feature type="transmembrane region" description="Helical" evidence="7">
    <location>
        <begin position="75"/>
        <end position="101"/>
    </location>
</feature>
<sequence length="471" mass="50634">MLGRLRQIVGSGSSSGSSAPAAADASPLLGMLAGGREPVLPVTRARPGSSHRRTGSASSVGGQGGRRRKRHLLRIALYLAMAVLLAASIAACTAVAAVAYYTLSIVWESPAAVAAAAAEAQAAAATARAAATRGGQLAQLPANNESTAATGSSQYTVVVMSYKARVSLLILVINQLGNCPSVAEVLLVWNGDDPPLPYLFDCRAPVRIRQEPKNDLSNRMRPDPGISTEAVLLADDDVLMRCADVERAFARWQANQQALVGFFPRLISTGPPPQYLPEHVVFKEQRFNVLLTAGEFASRDLLEQYWSEQYAQGRELVGRLINCEDILLNFVVAAAIRKRQRQPRQPLGLEAGLSAAEAAGDAHGNNSAAGHVQQKEHHQQQKGKLGRQLPHVVWSQPSRRLDLSAFSGVGISKARAKHLATRRQCVAQFGEWYGRDLLQTERVEWELGGSAGGRLLSRPLCSLPFMGCVYL</sequence>
<dbReference type="GO" id="GO:0016020">
    <property type="term" value="C:membrane"/>
    <property type="evidence" value="ECO:0007669"/>
    <property type="project" value="UniProtKB-SubCell"/>
</dbReference>
<dbReference type="AlphaFoldDB" id="E1ZKH4"/>
<gene>
    <name evidence="9" type="ORF">CHLNCDRAFT_136508</name>
</gene>
<dbReference type="OrthoDB" id="5954868at2759"/>